<dbReference type="EMBL" id="JADGJD010001592">
    <property type="protein sequence ID" value="KAJ3039974.1"/>
    <property type="molecule type" value="Genomic_DNA"/>
</dbReference>
<sequence length="2208" mass="247707">MIQQVNESVPSTLLEIIRDEPKKRARIWTEEGLTPETAAYLISIGEYLMALSNWKLIHYEEYQDHQKLLAQSGYAPANPFESHMNTLIGTSTLSAQSSTRLLTLSRGIASELKKRGALVPSSPMLGGPQETYALCYLFSVFWKSCRWCAFGELEGSLLGKNPGFLPEGDQVAVCVEMTTTQSNLTTLFDLTSLQMSAGLHKRVRERFRRERKMVAKREEDRKGTGDGNGEVGEGWDEEEGEVEDSSTVAFKKSIVNAYIFVYPILLDIVLIMAMGSGIFSGSAGFVVQEACSLVFLVMFPIIGAVINSVGRSVTYYFYQKSIPLMIGAFYRRFAAATIIFVSSGVVLGAVTYWMFDDDIYAVFAFLYAVSFGMFMLFFSALLILRNPDEYFYKSAGPVAVMKAIAILVFNALMCKFFVFDQSPHNNVIWGLHIAALVVSSSYMAWRFTGITAEYLQWPKRVVVTPKSEILALYEKHVPRPTYLEAGDADKEVDSEKLDRMVRRWERSATEWFSGRMREALRDITKDSEPIVRARVGQWFWENMLMKWYLERSGIPEPKKFSSEWDGVLKQAVAEMKKKFQVEKANRGDILFKNEIPAITFGFLYFVMIFADRWSILFVTGRAVSFFPTDKIGSQYMYGGLTGVIYLLLSSGLLELTLARFYAAHRKISMLAVSESGSPNDIFDRYRKALQKLYTRELWMFLLSALPIFLLATIIVALYGWFTRQYALISAYGISAAGYTGLLVGLFQKLFIAQQEALVNIWMLVGNVVAIGGTGALIYILDDEQMGIFASAIAGWFFAFACFGARYYEKHQSVHYRVHITPALTSSGQRLIGGKYSSSAEQARHEHVRNLFAHRKKSVHRGSPVGKYIQEYLESAADTVALMPPNHIFQSALSVSRSLLVIAANRFANHEAFIYQLKQPIRAGGVEYAAVSTNKSERRDKREELHVFVSPLTRQSVDISAEVEGAALAEALVHEFVESGGLSHASACVAECLLAVCRGRTYEDGLKMEDVLPERVKNQTWGMDEEGRKTLSLRTRRVVGEKACFGLDVDSKWHWEGGMTHEDREFMVQLAMIWWSVFGEVRQTALLPSSFAEFLKTVPENLLLLLRTSTSSPKAFSDLRTHASQCIILAAMALDIEHHCNQAVALAPPPAPSVRSARTGFASEIPLIGTSLTNWFLNLRVYIYLALTADPRLGRELSHQPILPLRLPLGVVHSISRTLLWLMVSKLLLAQNASMDLMMKQMDWGLRRIFHYETGQDGKDEIALVETFHGVMYTTVGVVRRGEAAAEYGREMVVVDRYKIVGAKPANWKPGPATEKVGVGYYRRVGGLAKSSLRLSHEELTKASGDVVRTHIYKYEDSGGKLSKIPFARHIFEGKVDVEQLTAGQYTQLKALAVQTFAKNGNDAVVTDSVWNTLHKETKAPVTVTATRTYLDKDPQGGQIQAIFRATHPSPWNMTINYAKISKGNGVRPTVIEYIDEKEDTHYTVKYDYSHPKHVELHTVKYPVDHPFDSITCPTPTIITEDAYGIIFEPSPPTYFESSDFYISGLKSSSFRKWSFRLPLVRLERKWFYDTPYTTLRKRENLWASWRRGELPGVFAMELDERILRDEAVLKPYWRKRDFGDVEGAKMVMRRQRSKLTAELQVTDRPLTRTHLQIRYSDLYVLGVGGDAHKIYADVEEEQGEDVGRGVRWVRNSVYGRSASEEAGKLLQLVNVDSGTWPTSGGGVGSCRRDLIAGLSRFRWTAVAEIGTAELVQQDYPIEQHINSIIYLPLWDVDFGNPSENVYRTVPYQVLNAKARNTTTQVVTEKFVPLIKKLIEGCLKNDIPESEIDSFQQLFVDFHRFFAKYDWVQAWNHVATQEAWVTSWLNGAWSLWQQSELIDIETPTLRHIEMLYDLIARLLLPLTVEMPKLKVIHASHHGVQSVLGVVAKREWGATFVVWDHGILWRERLFALCFDEGMPKFVQIGFCGLTRLVTRVVFASADFITPCTSIQNVAWEAWLGGGKYNSLAAANSTLKRTIPVLNGMDVTKFTPNPSLTPATPTAIMLSHISPVKDVLNAISAANVIINTFHLTSYQLHIYGSTDKDPSYTAECERAIANWGLAGKVIMKGLGSPSKVLPTGWVFVNSSITEGLPLALGEAGLCGLPVVCTDVGGSREVIWDAKTGEICGAIVPPSKPMQLALAQLRVMAVADGVGRFVFKEGDEVGDIGLDE</sequence>
<reference evidence="4" key="1">
    <citation type="submission" date="2020-05" db="EMBL/GenBank/DDBJ databases">
        <title>Phylogenomic resolution of chytrid fungi.</title>
        <authorList>
            <person name="Stajich J.E."/>
            <person name="Amses K."/>
            <person name="Simmons R."/>
            <person name="Seto K."/>
            <person name="Myers J."/>
            <person name="Bonds A."/>
            <person name="Quandt C.A."/>
            <person name="Barry K."/>
            <person name="Liu P."/>
            <person name="Grigoriev I."/>
            <person name="Longcore J.E."/>
            <person name="James T.Y."/>
        </authorList>
    </citation>
    <scope>NUCLEOTIDE SEQUENCE</scope>
    <source>
        <strain evidence="4">JEL0318</strain>
    </source>
</reference>
<evidence type="ECO:0000256" key="2">
    <source>
        <dbReference type="SAM" id="Phobius"/>
    </source>
</evidence>
<dbReference type="InterPro" id="IPR022622">
    <property type="entry name" value="DUF3492"/>
</dbReference>
<evidence type="ECO:0000256" key="1">
    <source>
        <dbReference type="SAM" id="MobiDB-lite"/>
    </source>
</evidence>
<organism evidence="4 5">
    <name type="scientific">Rhizophlyctis rosea</name>
    <dbReference type="NCBI Taxonomy" id="64517"/>
    <lineage>
        <taxon>Eukaryota</taxon>
        <taxon>Fungi</taxon>
        <taxon>Fungi incertae sedis</taxon>
        <taxon>Chytridiomycota</taxon>
        <taxon>Chytridiomycota incertae sedis</taxon>
        <taxon>Chytridiomycetes</taxon>
        <taxon>Rhizophlyctidales</taxon>
        <taxon>Rhizophlyctidaceae</taxon>
        <taxon>Rhizophlyctis</taxon>
    </lineage>
</organism>
<evidence type="ECO:0000259" key="3">
    <source>
        <dbReference type="Pfam" id="PF11997"/>
    </source>
</evidence>
<feature type="transmembrane region" description="Helical" evidence="2">
    <location>
        <begin position="260"/>
        <end position="287"/>
    </location>
</feature>
<name>A0AAD5S368_9FUNG</name>
<feature type="transmembrane region" description="Helical" evidence="2">
    <location>
        <begin position="635"/>
        <end position="657"/>
    </location>
</feature>
<feature type="transmembrane region" description="Helical" evidence="2">
    <location>
        <begin position="293"/>
        <end position="318"/>
    </location>
</feature>
<comment type="caution">
    <text evidence="4">The sequence shown here is derived from an EMBL/GenBank/DDBJ whole genome shotgun (WGS) entry which is preliminary data.</text>
</comment>
<dbReference type="Pfam" id="PF11997">
    <property type="entry name" value="DUF3492"/>
    <property type="match status" value="1"/>
</dbReference>
<feature type="transmembrane region" description="Helical" evidence="2">
    <location>
        <begin position="595"/>
        <end position="615"/>
    </location>
</feature>
<feature type="transmembrane region" description="Helical" evidence="2">
    <location>
        <begin position="425"/>
        <end position="445"/>
    </location>
</feature>
<feature type="transmembrane region" description="Helical" evidence="2">
    <location>
        <begin position="330"/>
        <end position="353"/>
    </location>
</feature>
<feature type="transmembrane region" description="Helical" evidence="2">
    <location>
        <begin position="758"/>
        <end position="780"/>
    </location>
</feature>
<dbReference type="Pfam" id="PF13692">
    <property type="entry name" value="Glyco_trans_1_4"/>
    <property type="match status" value="1"/>
</dbReference>
<feature type="transmembrane region" description="Helical" evidence="2">
    <location>
        <begin position="396"/>
        <end position="419"/>
    </location>
</feature>
<feature type="non-terminal residue" evidence="4">
    <location>
        <position position="1"/>
    </location>
</feature>
<keyword evidence="2" id="KW-0812">Transmembrane</keyword>
<dbReference type="PANTHER" id="PTHR12526">
    <property type="entry name" value="GLYCOSYLTRANSFERASE"/>
    <property type="match status" value="1"/>
</dbReference>
<dbReference type="Gene3D" id="3.40.50.2000">
    <property type="entry name" value="Glycogen Phosphorylase B"/>
    <property type="match status" value="1"/>
</dbReference>
<dbReference type="Proteomes" id="UP001212841">
    <property type="component" value="Unassembled WGS sequence"/>
</dbReference>
<proteinExistence type="predicted"/>
<feature type="transmembrane region" description="Helical" evidence="2">
    <location>
        <begin position="786"/>
        <end position="807"/>
    </location>
</feature>
<feature type="region of interest" description="Disordered" evidence="1">
    <location>
        <begin position="214"/>
        <end position="240"/>
    </location>
</feature>
<feature type="transmembrane region" description="Helical" evidence="2">
    <location>
        <begin position="1164"/>
        <end position="1186"/>
    </location>
</feature>
<feature type="transmembrane region" description="Helical" evidence="2">
    <location>
        <begin position="697"/>
        <end position="721"/>
    </location>
</feature>
<keyword evidence="2" id="KW-0472">Membrane</keyword>
<keyword evidence="2" id="KW-1133">Transmembrane helix</keyword>
<dbReference type="PANTHER" id="PTHR12526:SF630">
    <property type="entry name" value="GLYCOSYLTRANSFERASE"/>
    <property type="match status" value="1"/>
</dbReference>
<accession>A0AAD5S368</accession>
<dbReference type="SUPFAM" id="SSF53756">
    <property type="entry name" value="UDP-Glycosyltransferase/glycogen phosphorylase"/>
    <property type="match status" value="1"/>
</dbReference>
<gene>
    <name evidence="4" type="ORF">HK097_002687</name>
</gene>
<keyword evidence="5" id="KW-1185">Reference proteome</keyword>
<feature type="transmembrane region" description="Helical" evidence="2">
    <location>
        <begin position="727"/>
        <end position="746"/>
    </location>
</feature>
<protein>
    <recommendedName>
        <fullName evidence="3">DUF3492 domain-containing protein</fullName>
    </recommendedName>
</protein>
<feature type="compositionally biased region" description="Basic and acidic residues" evidence="1">
    <location>
        <begin position="214"/>
        <end position="224"/>
    </location>
</feature>
<feature type="domain" description="DUF3492" evidence="3">
    <location>
        <begin position="1714"/>
        <end position="1987"/>
    </location>
</feature>
<feature type="transmembrane region" description="Helical" evidence="2">
    <location>
        <begin position="359"/>
        <end position="384"/>
    </location>
</feature>
<evidence type="ECO:0000313" key="5">
    <source>
        <dbReference type="Proteomes" id="UP001212841"/>
    </source>
</evidence>
<evidence type="ECO:0000313" key="4">
    <source>
        <dbReference type="EMBL" id="KAJ3039974.1"/>
    </source>
</evidence>